<reference evidence="2 3" key="1">
    <citation type="submission" date="2022-05" db="EMBL/GenBank/DDBJ databases">
        <authorList>
            <consortium name="Genoscope - CEA"/>
            <person name="William W."/>
        </authorList>
    </citation>
    <scope>NUCLEOTIDE SEQUENCE [LARGE SCALE GENOMIC DNA]</scope>
</reference>
<evidence type="ECO:0000313" key="3">
    <source>
        <dbReference type="Proteomes" id="UP001159428"/>
    </source>
</evidence>
<feature type="compositionally biased region" description="Polar residues" evidence="1">
    <location>
        <begin position="60"/>
        <end position="73"/>
    </location>
</feature>
<gene>
    <name evidence="2" type="ORF">PMEA_00007854</name>
</gene>
<evidence type="ECO:0000256" key="1">
    <source>
        <dbReference type="SAM" id="MobiDB-lite"/>
    </source>
</evidence>
<accession>A0AAU9Y5Y4</accession>
<organism evidence="2 3">
    <name type="scientific">Pocillopora meandrina</name>
    <dbReference type="NCBI Taxonomy" id="46732"/>
    <lineage>
        <taxon>Eukaryota</taxon>
        <taxon>Metazoa</taxon>
        <taxon>Cnidaria</taxon>
        <taxon>Anthozoa</taxon>
        <taxon>Hexacorallia</taxon>
        <taxon>Scleractinia</taxon>
        <taxon>Astrocoeniina</taxon>
        <taxon>Pocilloporidae</taxon>
        <taxon>Pocillopora</taxon>
    </lineage>
</organism>
<dbReference type="Proteomes" id="UP001159428">
    <property type="component" value="Unassembled WGS sequence"/>
</dbReference>
<protein>
    <submittedName>
        <fullName evidence="2">Uncharacterized protein</fullName>
    </submittedName>
</protein>
<keyword evidence="3" id="KW-1185">Reference proteome</keyword>
<comment type="caution">
    <text evidence="2">The sequence shown here is derived from an EMBL/GenBank/DDBJ whole genome shotgun (WGS) entry which is preliminary data.</text>
</comment>
<evidence type="ECO:0000313" key="2">
    <source>
        <dbReference type="EMBL" id="CAH3167706.1"/>
    </source>
</evidence>
<sequence>MSLFRCGFTVQNKKVMERPNNSDASEDLEIAVPAYFPSQESTSLGNVEYFAVESSVASLVNPHSNEGSSTTSAARKRGKYQHYSAETCAKIGKYASENGNSKAINHFKEELPTLKESTVRTLKRAYEKRLREEKKKGNTDATVIAIPSDTRGRPPILCDLDSISISLLRSIRSRQRWSS</sequence>
<dbReference type="AlphaFoldDB" id="A0AAU9Y5Y4"/>
<feature type="region of interest" description="Disordered" evidence="1">
    <location>
        <begin position="60"/>
        <end position="80"/>
    </location>
</feature>
<name>A0AAU9Y5Y4_9CNID</name>
<dbReference type="EMBL" id="CALNXJ010000162">
    <property type="protein sequence ID" value="CAH3167706.1"/>
    <property type="molecule type" value="Genomic_DNA"/>
</dbReference>
<proteinExistence type="predicted"/>